<organism evidence="1 2">
    <name type="scientific">Dissophora globulifera</name>
    <dbReference type="NCBI Taxonomy" id="979702"/>
    <lineage>
        <taxon>Eukaryota</taxon>
        <taxon>Fungi</taxon>
        <taxon>Fungi incertae sedis</taxon>
        <taxon>Mucoromycota</taxon>
        <taxon>Mortierellomycotina</taxon>
        <taxon>Mortierellomycetes</taxon>
        <taxon>Mortierellales</taxon>
        <taxon>Mortierellaceae</taxon>
        <taxon>Dissophora</taxon>
    </lineage>
</organism>
<keyword evidence="2" id="KW-1185">Reference proteome</keyword>
<sequence>MQFQRFRLDQEIQSIEVRQSLTGQYYSEIDDIRDEFDEFPNTFRFKVNGVSILFLQDPAGKRYEPSRIAHYPDDIVDVVVAAPKKHPVESTLLDSSMANTPLLTPVAEIAAFTSPALPSLALPAPLPIKALPSPDLSTPDSPSEFDVSMPATACELNLSKSPITQTLNTLVTPTASQIALHPTASQITLHPTTSVSSVSSFSTMQEPISAREISLQFYQIQHQIAQSTDLNSEYHTQTTEKLLHLVEGQAKAKERDEQQQRSQQIMSNQLAVLQRKIEAVLVQNYELHEYPIPRLFVILPEKQRLYPDGSTATRDGYDGGDGLVDTIKGWDPRHLVQEKFRLHFLCECGEHTKADSDVASMNSSLSVATRTEHRIHLAKQHDGYELTRPTKFFEQYGPYVLGMLLILKHCLTAASVIAPAVGQLQEGLGKVTEGLKSVTDDTMDAINASIGFLEQKLMADRAPAAAGLDAEASEGNLDPFKHLDALEGADLRRLESFLRNKDKDKVLGNLYRITTTQGHVKWVCLEHYRESYREIAMKSFLQTVKENLGQYDVHLRKVEITLVSSTQAKDFFKQLGSQAPAVNEIDVIFDWSFGSSDLSKMVEGLSRSNVRIVRVDLKDEDNTARPDVKFLGKGKYHPLLELLANRYIQLLSIKNLEFFGSRTSSLSSSHPPSQLRSFYYQSVIRPSSDQSRLANILNHCPNLVELKMGSGTGTWSEIHPELSMALSSLKCLQLLHLFKIRDENGGAIKNLLLNVATATVVLRELVLVDVVLDDQDRQEAIQAFANTLEVAIFDGVRIRLDLVPILGQELSSASSSDAAHNVDSTMVGMLESMALVKSARSLKASPFRQLTQFSLQGIYSPDSMELLALTLPHLYLTHLGLGENGEDLLQHVNYDTLRSLYLHGMSGSKLQLLWDLMPSTQIDTLSLDELFEIEDLPKQLKGISLRRLWISSMEVRDMPGSCGFSSMEVRDMPGSRGFSSMEVRDMQGSHGFSSTTRNQQAMSSRQGYFNTPSINTFPTRPNSWLVALLSNLDLSQLDVLALVKCNFDAACETILAAKANVFTEELRIHIGRTHSRPRKVAPGKTRLIESDTLDLLPRERVHMHSANSAADYTLLRYQLMSDTIDTFATFIPTPRSSVSS</sequence>
<accession>A0A9P6RYT7</accession>
<dbReference type="EMBL" id="JAAAIP010000008">
    <property type="protein sequence ID" value="KAG0329973.1"/>
    <property type="molecule type" value="Genomic_DNA"/>
</dbReference>
<dbReference type="Proteomes" id="UP000738325">
    <property type="component" value="Unassembled WGS sequence"/>
</dbReference>
<proteinExistence type="predicted"/>
<protein>
    <submittedName>
        <fullName evidence="1">Uncharacterized protein</fullName>
    </submittedName>
</protein>
<dbReference type="OrthoDB" id="2401985at2759"/>
<name>A0A9P6RYT7_9FUNG</name>
<dbReference type="AlphaFoldDB" id="A0A9P6RYT7"/>
<evidence type="ECO:0000313" key="2">
    <source>
        <dbReference type="Proteomes" id="UP000738325"/>
    </source>
</evidence>
<gene>
    <name evidence="1" type="ORF">BGZ99_009417</name>
</gene>
<evidence type="ECO:0000313" key="1">
    <source>
        <dbReference type="EMBL" id="KAG0329973.1"/>
    </source>
</evidence>
<dbReference type="SUPFAM" id="SSF52047">
    <property type="entry name" value="RNI-like"/>
    <property type="match status" value="1"/>
</dbReference>
<reference evidence="1" key="1">
    <citation type="journal article" date="2020" name="Fungal Divers.">
        <title>Resolving the Mortierellaceae phylogeny through synthesis of multi-gene phylogenetics and phylogenomics.</title>
        <authorList>
            <person name="Vandepol N."/>
            <person name="Liber J."/>
            <person name="Desiro A."/>
            <person name="Na H."/>
            <person name="Kennedy M."/>
            <person name="Barry K."/>
            <person name="Grigoriev I.V."/>
            <person name="Miller A.N."/>
            <person name="O'Donnell K."/>
            <person name="Stajich J.E."/>
            <person name="Bonito G."/>
        </authorList>
    </citation>
    <scope>NUCLEOTIDE SEQUENCE</scope>
    <source>
        <strain evidence="1">REB-010B</strain>
    </source>
</reference>
<comment type="caution">
    <text evidence="1">The sequence shown here is derived from an EMBL/GenBank/DDBJ whole genome shotgun (WGS) entry which is preliminary data.</text>
</comment>